<feature type="compositionally biased region" description="Polar residues" evidence="1">
    <location>
        <begin position="152"/>
        <end position="163"/>
    </location>
</feature>
<organism evidence="2 3">
    <name type="scientific">Alkalilimnicola ehrlichii</name>
    <dbReference type="NCBI Taxonomy" id="351052"/>
    <lineage>
        <taxon>Bacteria</taxon>
        <taxon>Pseudomonadati</taxon>
        <taxon>Pseudomonadota</taxon>
        <taxon>Gammaproteobacteria</taxon>
        <taxon>Chromatiales</taxon>
        <taxon>Ectothiorhodospiraceae</taxon>
        <taxon>Alkalilimnicola</taxon>
    </lineage>
</organism>
<evidence type="ECO:0008006" key="4">
    <source>
        <dbReference type="Google" id="ProtNLM"/>
    </source>
</evidence>
<dbReference type="RefSeq" id="WP_116302589.1">
    <property type="nucleotide sequence ID" value="NZ_NFZV01000012.1"/>
</dbReference>
<dbReference type="EMBL" id="NFZW01000003">
    <property type="protein sequence ID" value="RFA38565.1"/>
    <property type="molecule type" value="Genomic_DNA"/>
</dbReference>
<gene>
    <name evidence="2" type="ORF">CAL65_04265</name>
</gene>
<reference evidence="3" key="1">
    <citation type="submission" date="2017-05" db="EMBL/GenBank/DDBJ databases">
        <authorList>
            <person name="Sharma S."/>
            <person name="Sidhu C."/>
            <person name="Pinnaka A.K."/>
        </authorList>
    </citation>
    <scope>NUCLEOTIDE SEQUENCE [LARGE SCALE GENOMIC DNA]</scope>
    <source>
        <strain evidence="3">AK93</strain>
    </source>
</reference>
<accession>A0A3E0X052</accession>
<evidence type="ECO:0000313" key="2">
    <source>
        <dbReference type="EMBL" id="RFA38565.1"/>
    </source>
</evidence>
<dbReference type="OrthoDB" id="5795972at2"/>
<protein>
    <recommendedName>
        <fullName evidence="4">Phasin domain-containing protein</fullName>
    </recommendedName>
</protein>
<keyword evidence="3" id="KW-1185">Reference proteome</keyword>
<feature type="compositionally biased region" description="Basic and acidic residues" evidence="1">
    <location>
        <begin position="165"/>
        <end position="175"/>
    </location>
</feature>
<comment type="caution">
    <text evidence="2">The sequence shown here is derived from an EMBL/GenBank/DDBJ whole genome shotgun (WGS) entry which is preliminary data.</text>
</comment>
<proteinExistence type="predicted"/>
<name>A0A3E0X052_9GAMM</name>
<evidence type="ECO:0000313" key="3">
    <source>
        <dbReference type="Proteomes" id="UP000256763"/>
    </source>
</evidence>
<sequence length="186" mass="21186">MEQTQSTPNLMSSFAEAARTAWQPWIAASTESSDSNVLKQIDDSFQDNLKAGERLVNDLLQAQAEWLKQGRQLTQQGSGSIQPMNEWAETSFKLMDDMLEMRRQMWSRWFEQARSMDLGILANRDNTESNPMSAWFDMCRQMMERQMDVWQGMSQSVQAQAGDQSAKDSESDGSKRVARVNAKKSA</sequence>
<evidence type="ECO:0000256" key="1">
    <source>
        <dbReference type="SAM" id="MobiDB-lite"/>
    </source>
</evidence>
<feature type="compositionally biased region" description="Basic residues" evidence="1">
    <location>
        <begin position="176"/>
        <end position="186"/>
    </location>
</feature>
<dbReference type="Proteomes" id="UP000256763">
    <property type="component" value="Unassembled WGS sequence"/>
</dbReference>
<dbReference type="AlphaFoldDB" id="A0A3E0X052"/>
<feature type="region of interest" description="Disordered" evidence="1">
    <location>
        <begin position="152"/>
        <end position="186"/>
    </location>
</feature>